<gene>
    <name evidence="2 3" type="primary">LOC121229589</name>
</gene>
<dbReference type="GeneID" id="121229589"/>
<protein>
    <recommendedName>
        <fullName evidence="4">Retrovirus-related Pol polyprotein from transposon TNT 1-94</fullName>
    </recommendedName>
</protein>
<dbReference type="PANTHER" id="PTHR47481:SF30">
    <property type="entry name" value="CCHC-TYPE DOMAIN-CONTAINING PROTEIN"/>
    <property type="match status" value="1"/>
</dbReference>
<reference evidence="1" key="1">
    <citation type="journal article" date="2020" name="Nat. Genet.">
        <title>Genomic diversifications of five Gossypium allopolyploid species and their impact on cotton improvement.</title>
        <authorList>
            <person name="Chen Z.J."/>
            <person name="Sreedasyam A."/>
            <person name="Ando A."/>
            <person name="Song Q."/>
            <person name="De Santiago L.M."/>
            <person name="Hulse-Kemp A.M."/>
            <person name="Ding M."/>
            <person name="Ye W."/>
            <person name="Kirkbride R.C."/>
            <person name="Jenkins J."/>
            <person name="Plott C."/>
            <person name="Lovell J."/>
            <person name="Lin Y.M."/>
            <person name="Vaughn R."/>
            <person name="Liu B."/>
            <person name="Simpson S."/>
            <person name="Scheffler B.E."/>
            <person name="Wen L."/>
            <person name="Saski C.A."/>
            <person name="Grover C.E."/>
            <person name="Hu G."/>
            <person name="Conover J.L."/>
            <person name="Carlson J.W."/>
            <person name="Shu S."/>
            <person name="Boston L.B."/>
            <person name="Williams M."/>
            <person name="Peterson D.G."/>
            <person name="McGee K."/>
            <person name="Jones D.C."/>
            <person name="Wendel J.F."/>
            <person name="Stelly D.M."/>
            <person name="Grimwood J."/>
            <person name="Schmutz J."/>
        </authorList>
    </citation>
    <scope>NUCLEOTIDE SEQUENCE [LARGE SCALE GENOMIC DNA]</scope>
    <source>
        <strain evidence="1">cv. TM-1</strain>
    </source>
</reference>
<organism evidence="1 3">
    <name type="scientific">Gossypium hirsutum</name>
    <name type="common">Upland cotton</name>
    <name type="synonym">Gossypium mexicanum</name>
    <dbReference type="NCBI Taxonomy" id="3635"/>
    <lineage>
        <taxon>Eukaryota</taxon>
        <taxon>Viridiplantae</taxon>
        <taxon>Streptophyta</taxon>
        <taxon>Embryophyta</taxon>
        <taxon>Tracheophyta</taxon>
        <taxon>Spermatophyta</taxon>
        <taxon>Magnoliopsida</taxon>
        <taxon>eudicotyledons</taxon>
        <taxon>Gunneridae</taxon>
        <taxon>Pentapetalae</taxon>
        <taxon>rosids</taxon>
        <taxon>malvids</taxon>
        <taxon>Malvales</taxon>
        <taxon>Malvaceae</taxon>
        <taxon>Malvoideae</taxon>
        <taxon>Gossypium</taxon>
    </lineage>
</organism>
<dbReference type="Proteomes" id="UP000818029">
    <property type="component" value="Chromosome A05"/>
</dbReference>
<dbReference type="RefSeq" id="XP_040970217.1">
    <property type="nucleotide sequence ID" value="XM_041114283.1"/>
</dbReference>
<evidence type="ECO:0008006" key="4">
    <source>
        <dbReference type="Google" id="ProtNLM"/>
    </source>
</evidence>
<proteinExistence type="predicted"/>
<dbReference type="Pfam" id="PF14223">
    <property type="entry name" value="Retrotran_gag_2"/>
    <property type="match status" value="1"/>
</dbReference>
<name>A0ABM3BT31_GOSHI</name>
<accession>A0ABM3BT31</accession>
<evidence type="ECO:0000313" key="2">
    <source>
        <dbReference type="RefSeq" id="XP_040970217.1"/>
    </source>
</evidence>
<dbReference type="PANTHER" id="PTHR47481">
    <property type="match status" value="1"/>
</dbReference>
<sequence>MDCSSSLFVVQSTTPVMVSNLTNGVVDSRFFSTKKISVFLDDNNYLLWRQQVLLAIKIYKLQHFLDSQIVPPPQQLLDDTGLLQENPAFSIFKQQDNALAYWLLSSVNPVVLLHLIGLDTCAQIWNTLVNLYDNQTTYRLMFYRRALHSQRKADLSMKDFLMKIKGFCDSLASCGEVISEREHVTAILNSLLPDYESAITIITASQVHYTVQGVTSILLDIEARQ</sequence>
<dbReference type="RefSeq" id="XP_040970218.1">
    <property type="nucleotide sequence ID" value="XM_041114284.1"/>
</dbReference>
<evidence type="ECO:0000313" key="1">
    <source>
        <dbReference type="Proteomes" id="UP000818029"/>
    </source>
</evidence>
<evidence type="ECO:0000313" key="3">
    <source>
        <dbReference type="RefSeq" id="XP_040970218.1"/>
    </source>
</evidence>
<keyword evidence="1" id="KW-1185">Reference proteome</keyword>
<reference evidence="2 3" key="2">
    <citation type="submission" date="2025-05" db="UniProtKB">
        <authorList>
            <consortium name="RefSeq"/>
        </authorList>
    </citation>
    <scope>IDENTIFICATION</scope>
</reference>